<gene>
    <name evidence="2" type="ORF">CS062_01275</name>
</gene>
<dbReference type="AlphaFoldDB" id="A0A2G9CFT8"/>
<evidence type="ECO:0000259" key="1">
    <source>
        <dbReference type="PROSITE" id="PS51186"/>
    </source>
</evidence>
<dbReference type="PROSITE" id="PS51186">
    <property type="entry name" value="GNAT"/>
    <property type="match status" value="1"/>
</dbReference>
<dbReference type="SUPFAM" id="SSF55729">
    <property type="entry name" value="Acyl-CoA N-acyltransferases (Nat)"/>
    <property type="match status" value="1"/>
</dbReference>
<feature type="domain" description="N-acetyltransferase" evidence="1">
    <location>
        <begin position="32"/>
        <end position="172"/>
    </location>
</feature>
<organism evidence="2 3">
    <name type="scientific">Roseateles chitinivorans</name>
    <dbReference type="NCBI Taxonomy" id="2917965"/>
    <lineage>
        <taxon>Bacteria</taxon>
        <taxon>Pseudomonadati</taxon>
        <taxon>Pseudomonadota</taxon>
        <taxon>Betaproteobacteria</taxon>
        <taxon>Burkholderiales</taxon>
        <taxon>Sphaerotilaceae</taxon>
        <taxon>Roseateles</taxon>
    </lineage>
</organism>
<accession>A0A2G9CFT8</accession>
<evidence type="ECO:0000313" key="2">
    <source>
        <dbReference type="EMBL" id="PIM55192.1"/>
    </source>
</evidence>
<reference evidence="2 3" key="1">
    <citation type="submission" date="2017-11" db="EMBL/GenBank/DDBJ databases">
        <title>Draft genome sequence of Mitsuaria sp. HWN-4.</title>
        <authorList>
            <person name="Gundlapally S.R."/>
        </authorList>
    </citation>
    <scope>NUCLEOTIDE SEQUENCE [LARGE SCALE GENOMIC DNA]</scope>
    <source>
        <strain evidence="2 3">HWN-4</strain>
    </source>
</reference>
<dbReference type="PANTHER" id="PTHR43792:SF1">
    <property type="entry name" value="N-ACETYLTRANSFERASE DOMAIN-CONTAINING PROTEIN"/>
    <property type="match status" value="1"/>
</dbReference>
<comment type="caution">
    <text evidence="2">The sequence shown here is derived from an EMBL/GenBank/DDBJ whole genome shotgun (WGS) entry which is preliminary data.</text>
</comment>
<dbReference type="RefSeq" id="WP_099859661.1">
    <property type="nucleotide sequence ID" value="NZ_PEOG01000005.1"/>
</dbReference>
<dbReference type="EMBL" id="PEOG01000005">
    <property type="protein sequence ID" value="PIM55192.1"/>
    <property type="molecule type" value="Genomic_DNA"/>
</dbReference>
<proteinExistence type="predicted"/>
<dbReference type="InterPro" id="IPR000182">
    <property type="entry name" value="GNAT_dom"/>
</dbReference>
<dbReference type="Gene3D" id="3.40.630.30">
    <property type="match status" value="1"/>
</dbReference>
<sequence>MNRFPLLLAPSLRLEPVSVGHAEEMHAVLADPSIYEFLAPEGPPTLDWLKAAFERRSKGASPDGSELWFNWMVRRVDGRLIGYVQATIEARDRCWIAYVMNAEARGHGHATRAATAMLDYLLATHGVTRFLASTETRNARSIALLSRLGFEPAPIELAGTVDIETTDRLYQRLHASA</sequence>
<dbReference type="PANTHER" id="PTHR43792">
    <property type="entry name" value="GNAT FAMILY, PUTATIVE (AFU_ORTHOLOGUE AFUA_3G00765)-RELATED-RELATED"/>
    <property type="match status" value="1"/>
</dbReference>
<evidence type="ECO:0000313" key="3">
    <source>
        <dbReference type="Proteomes" id="UP000231501"/>
    </source>
</evidence>
<dbReference type="InterPro" id="IPR016181">
    <property type="entry name" value="Acyl_CoA_acyltransferase"/>
</dbReference>
<dbReference type="OrthoDB" id="9801669at2"/>
<dbReference type="Pfam" id="PF13302">
    <property type="entry name" value="Acetyltransf_3"/>
    <property type="match status" value="1"/>
</dbReference>
<dbReference type="InterPro" id="IPR051531">
    <property type="entry name" value="N-acetyltransferase"/>
</dbReference>
<protein>
    <submittedName>
        <fullName evidence="2">GNAT family N-acetyltransferase</fullName>
    </submittedName>
</protein>
<name>A0A2G9CFT8_9BURK</name>
<dbReference type="GO" id="GO:0016747">
    <property type="term" value="F:acyltransferase activity, transferring groups other than amino-acyl groups"/>
    <property type="evidence" value="ECO:0007669"/>
    <property type="project" value="InterPro"/>
</dbReference>
<keyword evidence="2" id="KW-0808">Transferase</keyword>
<dbReference type="Proteomes" id="UP000231501">
    <property type="component" value="Unassembled WGS sequence"/>
</dbReference>
<keyword evidence="3" id="KW-1185">Reference proteome</keyword>